<feature type="transmembrane region" description="Helical" evidence="8">
    <location>
        <begin position="87"/>
        <end position="111"/>
    </location>
</feature>
<evidence type="ECO:0000313" key="11">
    <source>
        <dbReference type="Proteomes" id="UP000887159"/>
    </source>
</evidence>
<comment type="subcellular location">
    <subcellularLocation>
        <location evidence="1">Cell membrane</location>
        <topology evidence="1">Multi-pass membrane protein</topology>
    </subcellularLocation>
</comment>
<gene>
    <name evidence="10" type="primary">GNRHR</name>
    <name evidence="10" type="ORF">TNCV_2660211</name>
</gene>
<dbReference type="Proteomes" id="UP000887159">
    <property type="component" value="Unassembled WGS sequence"/>
</dbReference>
<feature type="domain" description="G-protein coupled receptors family 1 profile" evidence="9">
    <location>
        <begin position="66"/>
        <end position="181"/>
    </location>
</feature>
<comment type="caution">
    <text evidence="10">The sequence shown here is derived from an EMBL/GenBank/DDBJ whole genome shotgun (WGS) entry which is preliminary data.</text>
</comment>
<feature type="transmembrane region" description="Helical" evidence="8">
    <location>
        <begin position="53"/>
        <end position="75"/>
    </location>
</feature>
<protein>
    <submittedName>
        <fullName evidence="10">Gonadotropin-releasing hormone receptor</fullName>
    </submittedName>
</protein>
<dbReference type="GO" id="GO:0042277">
    <property type="term" value="F:peptide binding"/>
    <property type="evidence" value="ECO:0007669"/>
    <property type="project" value="TreeGrafter"/>
</dbReference>
<keyword evidence="4 8" id="KW-0812">Transmembrane</keyword>
<dbReference type="GO" id="GO:0032870">
    <property type="term" value="P:cellular response to hormone stimulus"/>
    <property type="evidence" value="ECO:0007669"/>
    <property type="project" value="TreeGrafter"/>
</dbReference>
<keyword evidence="11" id="KW-1185">Reference proteome</keyword>
<sequence>MAGQSMEIEMLKTDHTYVEEYYMEGANDSSNGSMDYQGLPYYLTINEDSIREIVLYSFMFFLSVFGNFPVFVSLIENKQQESRVNLMITHLVIANLIVTFIVIPLEIAWNITVKWMVGNIACKILVCIRSFGQYLSSSVLVCISVDQYISILYPLKLNGSHRRCKIMVGLAWATSILCSIPQEPDLLILSLLLQASQHVHYHRFPYDLEQKKRKLVLLCFEENRD</sequence>
<keyword evidence="5 8" id="KW-1133">Transmembrane helix</keyword>
<evidence type="ECO:0000256" key="7">
    <source>
        <dbReference type="ARBA" id="ARBA00023170"/>
    </source>
</evidence>
<dbReference type="PANTHER" id="PTHR24241">
    <property type="entry name" value="NEUROPEPTIDE RECEPTOR-RELATED G-PROTEIN COUPLED RECEPTOR"/>
    <property type="match status" value="1"/>
</dbReference>
<reference evidence="10" key="1">
    <citation type="submission" date="2020-08" db="EMBL/GenBank/DDBJ databases">
        <title>Multicomponent nature underlies the extraordinary mechanical properties of spider dragline silk.</title>
        <authorList>
            <person name="Kono N."/>
            <person name="Nakamura H."/>
            <person name="Mori M."/>
            <person name="Yoshida Y."/>
            <person name="Ohtoshi R."/>
            <person name="Malay A.D."/>
            <person name="Moran D.A.P."/>
            <person name="Tomita M."/>
            <person name="Numata K."/>
            <person name="Arakawa K."/>
        </authorList>
    </citation>
    <scope>NUCLEOTIDE SEQUENCE</scope>
</reference>
<dbReference type="GO" id="GO:0004930">
    <property type="term" value="F:G protein-coupled receptor activity"/>
    <property type="evidence" value="ECO:0007669"/>
    <property type="project" value="InterPro"/>
</dbReference>
<keyword evidence="3" id="KW-1003">Cell membrane</keyword>
<accession>A0A8X6R5R4</accession>
<organism evidence="10 11">
    <name type="scientific">Trichonephila clavipes</name>
    <name type="common">Golden silk orbweaver</name>
    <name type="synonym">Nephila clavipes</name>
    <dbReference type="NCBI Taxonomy" id="2585209"/>
    <lineage>
        <taxon>Eukaryota</taxon>
        <taxon>Metazoa</taxon>
        <taxon>Ecdysozoa</taxon>
        <taxon>Arthropoda</taxon>
        <taxon>Chelicerata</taxon>
        <taxon>Arachnida</taxon>
        <taxon>Araneae</taxon>
        <taxon>Araneomorphae</taxon>
        <taxon>Entelegynae</taxon>
        <taxon>Araneoidea</taxon>
        <taxon>Nephilidae</taxon>
        <taxon>Trichonephila</taxon>
    </lineage>
</organism>
<evidence type="ECO:0000259" key="9">
    <source>
        <dbReference type="PROSITE" id="PS50262"/>
    </source>
</evidence>
<dbReference type="SUPFAM" id="SSF81321">
    <property type="entry name" value="Family A G protein-coupled receptor-like"/>
    <property type="match status" value="1"/>
</dbReference>
<keyword evidence="6 8" id="KW-0472">Membrane</keyword>
<dbReference type="AlphaFoldDB" id="A0A8X6R5R4"/>
<evidence type="ECO:0000256" key="3">
    <source>
        <dbReference type="ARBA" id="ARBA00022475"/>
    </source>
</evidence>
<evidence type="ECO:0000256" key="5">
    <source>
        <dbReference type="ARBA" id="ARBA00022989"/>
    </source>
</evidence>
<dbReference type="PANTHER" id="PTHR24241:SF59">
    <property type="entry name" value="ADIPOKINETIC HORMONE RECEPTOR, ISOFORM C"/>
    <property type="match status" value="1"/>
</dbReference>
<evidence type="ECO:0000313" key="10">
    <source>
        <dbReference type="EMBL" id="GFX88610.1"/>
    </source>
</evidence>
<dbReference type="EMBL" id="BMAU01021053">
    <property type="protein sequence ID" value="GFX88610.1"/>
    <property type="molecule type" value="Genomic_DNA"/>
</dbReference>
<dbReference type="PROSITE" id="PS50262">
    <property type="entry name" value="G_PROTEIN_RECEP_F1_2"/>
    <property type="match status" value="1"/>
</dbReference>
<dbReference type="InterPro" id="IPR000276">
    <property type="entry name" value="GPCR_Rhodpsn"/>
</dbReference>
<comment type="similarity">
    <text evidence="2">Belongs to the G-protein coupled receptor 1 family.</text>
</comment>
<dbReference type="PRINTS" id="PR00237">
    <property type="entry name" value="GPCRRHODOPSN"/>
</dbReference>
<dbReference type="Gene3D" id="1.20.1070.10">
    <property type="entry name" value="Rhodopsin 7-helix transmembrane proteins"/>
    <property type="match status" value="1"/>
</dbReference>
<dbReference type="InterPro" id="IPR017452">
    <property type="entry name" value="GPCR_Rhodpsn_7TM"/>
</dbReference>
<proteinExistence type="inferred from homology"/>
<evidence type="ECO:0000256" key="1">
    <source>
        <dbReference type="ARBA" id="ARBA00004651"/>
    </source>
</evidence>
<keyword evidence="7 10" id="KW-0675">Receptor</keyword>
<evidence type="ECO:0000256" key="4">
    <source>
        <dbReference type="ARBA" id="ARBA00022692"/>
    </source>
</evidence>
<dbReference type="GO" id="GO:0005886">
    <property type="term" value="C:plasma membrane"/>
    <property type="evidence" value="ECO:0007669"/>
    <property type="project" value="UniProtKB-SubCell"/>
</dbReference>
<evidence type="ECO:0000256" key="6">
    <source>
        <dbReference type="ARBA" id="ARBA00023136"/>
    </source>
</evidence>
<dbReference type="Pfam" id="PF00001">
    <property type="entry name" value="7tm_1"/>
    <property type="match status" value="1"/>
</dbReference>
<evidence type="ECO:0000256" key="2">
    <source>
        <dbReference type="ARBA" id="ARBA00010663"/>
    </source>
</evidence>
<name>A0A8X6R5R4_TRICX</name>
<evidence type="ECO:0000256" key="8">
    <source>
        <dbReference type="SAM" id="Phobius"/>
    </source>
</evidence>